<keyword evidence="3" id="KW-1185">Reference proteome</keyword>
<feature type="domain" description="RmlD-like substrate binding" evidence="1">
    <location>
        <begin position="149"/>
        <end position="419"/>
    </location>
</feature>
<dbReference type="InterPro" id="IPR005913">
    <property type="entry name" value="dTDP_dehydrorham_reduct"/>
</dbReference>
<dbReference type="SUPFAM" id="SSF51182">
    <property type="entry name" value="RmlC-like cupins"/>
    <property type="match status" value="1"/>
</dbReference>
<proteinExistence type="predicted"/>
<protein>
    <recommendedName>
        <fullName evidence="1">RmlD-like substrate binding domain-containing protein</fullName>
    </recommendedName>
</protein>
<dbReference type="PANTHER" id="PTHR10491">
    <property type="entry name" value="DTDP-4-DEHYDRORHAMNOSE REDUCTASE"/>
    <property type="match status" value="1"/>
</dbReference>
<gene>
    <name evidence="2" type="ORF">LUZ63_020952</name>
</gene>
<accession>A0A9Q0C0F5</accession>
<dbReference type="InterPro" id="IPR014710">
    <property type="entry name" value="RmlC-like_jellyroll"/>
</dbReference>
<organism evidence="2 3">
    <name type="scientific">Rhynchospora breviuscula</name>
    <dbReference type="NCBI Taxonomy" id="2022672"/>
    <lineage>
        <taxon>Eukaryota</taxon>
        <taxon>Viridiplantae</taxon>
        <taxon>Streptophyta</taxon>
        <taxon>Embryophyta</taxon>
        <taxon>Tracheophyta</taxon>
        <taxon>Spermatophyta</taxon>
        <taxon>Magnoliopsida</taxon>
        <taxon>Liliopsida</taxon>
        <taxon>Poales</taxon>
        <taxon>Cyperaceae</taxon>
        <taxon>Cyperoideae</taxon>
        <taxon>Rhynchosporeae</taxon>
        <taxon>Rhynchospora</taxon>
    </lineage>
</organism>
<dbReference type="Gene3D" id="3.90.25.10">
    <property type="entry name" value="UDP-galactose 4-epimerase, domain 1"/>
    <property type="match status" value="1"/>
</dbReference>
<dbReference type="InterPro" id="IPR011051">
    <property type="entry name" value="RmlC_Cupin_sf"/>
</dbReference>
<dbReference type="InterPro" id="IPR036291">
    <property type="entry name" value="NAD(P)-bd_dom_sf"/>
</dbReference>
<dbReference type="Pfam" id="PF00908">
    <property type="entry name" value="dTDP_sugar_isom"/>
    <property type="match status" value="1"/>
</dbReference>
<evidence type="ECO:0000259" key="1">
    <source>
        <dbReference type="Pfam" id="PF04321"/>
    </source>
</evidence>
<dbReference type="Proteomes" id="UP001151287">
    <property type="component" value="Unassembled WGS sequence"/>
</dbReference>
<dbReference type="InterPro" id="IPR000888">
    <property type="entry name" value="RmlC-like"/>
</dbReference>
<name>A0A9Q0C0F5_9POAL</name>
<dbReference type="OrthoDB" id="6235964at2759"/>
<dbReference type="AlphaFoldDB" id="A0A9Q0C0F5"/>
<sequence>MVAAGLPDFGPVQHNVSVNATRGVTRGMHAEPWDKLVSVATGRVYAAWVDLRAGDSFGVVVTHEIGPGEAVFVPRGVANGFQVLEDATAYSYLVNDHWSAEATYLEVDAADPALGIGWPVPLDDPAVEMSAKDRANPALADVSPFPGPRVLVIGRGQVGTAVTRLLGCDSVDRPELDLGDPASVAALDLSGYDVVVNAAAYTAVDAAEDDRQTAWAVNATGPALLAAAAREHGFTLVHFSSDYVYDGTREEHREDEPLSPLGVYGQSKAAGDLAVAGAPRHYLLRTSWVVGHGANFVRTMLRLARDGVSPSVVDDQVGRLSFADELARATAHLLQAGAAYGTYQVSNAGEARSWCDYARMVFAAAGRPAGDVSAVSTEEYAAGRSLSPRPAHSVLSLEKIRATGFEPVDADEALAAYLAAELG</sequence>
<dbReference type="PANTHER" id="PTHR10491:SF4">
    <property type="entry name" value="METHIONINE ADENOSYLTRANSFERASE 2 SUBUNIT BETA"/>
    <property type="match status" value="1"/>
</dbReference>
<dbReference type="CDD" id="cd05254">
    <property type="entry name" value="dTDP_HR_like_SDR_e"/>
    <property type="match status" value="1"/>
</dbReference>
<reference evidence="2" key="1">
    <citation type="journal article" date="2022" name="Cell">
        <title>Repeat-based holocentromeres influence genome architecture and karyotype evolution.</title>
        <authorList>
            <person name="Hofstatter P.G."/>
            <person name="Thangavel G."/>
            <person name="Lux T."/>
            <person name="Neumann P."/>
            <person name="Vondrak T."/>
            <person name="Novak P."/>
            <person name="Zhang M."/>
            <person name="Costa L."/>
            <person name="Castellani M."/>
            <person name="Scott A."/>
            <person name="Toegelov H."/>
            <person name="Fuchs J."/>
            <person name="Mata-Sucre Y."/>
            <person name="Dias Y."/>
            <person name="Vanzela A.L.L."/>
            <person name="Huettel B."/>
            <person name="Almeida C.C.S."/>
            <person name="Simkova H."/>
            <person name="Souza G."/>
            <person name="Pedrosa-Harand A."/>
            <person name="Macas J."/>
            <person name="Mayer K.F.X."/>
            <person name="Houben A."/>
            <person name="Marques A."/>
        </authorList>
    </citation>
    <scope>NUCLEOTIDE SEQUENCE</scope>
    <source>
        <strain evidence="2">RhyBre1mFocal</strain>
    </source>
</reference>
<evidence type="ECO:0000313" key="2">
    <source>
        <dbReference type="EMBL" id="KAJ1683807.1"/>
    </source>
</evidence>
<dbReference type="InterPro" id="IPR029903">
    <property type="entry name" value="RmlD-like-bd"/>
</dbReference>
<dbReference type="Gene3D" id="2.60.120.10">
    <property type="entry name" value="Jelly Rolls"/>
    <property type="match status" value="1"/>
</dbReference>
<dbReference type="Pfam" id="PF04321">
    <property type="entry name" value="RmlD_sub_bind"/>
    <property type="match status" value="1"/>
</dbReference>
<dbReference type="EMBL" id="JAMQYH010000097">
    <property type="protein sequence ID" value="KAJ1683807.1"/>
    <property type="molecule type" value="Genomic_DNA"/>
</dbReference>
<comment type="caution">
    <text evidence="2">The sequence shown here is derived from an EMBL/GenBank/DDBJ whole genome shotgun (WGS) entry which is preliminary data.</text>
</comment>
<dbReference type="GO" id="GO:0008830">
    <property type="term" value="F:dTDP-4-dehydrorhamnose 3,5-epimerase activity"/>
    <property type="evidence" value="ECO:0007669"/>
    <property type="project" value="InterPro"/>
</dbReference>
<dbReference type="Gene3D" id="3.40.50.720">
    <property type="entry name" value="NAD(P)-binding Rossmann-like Domain"/>
    <property type="match status" value="1"/>
</dbReference>
<evidence type="ECO:0000313" key="3">
    <source>
        <dbReference type="Proteomes" id="UP001151287"/>
    </source>
</evidence>
<dbReference type="SUPFAM" id="SSF51735">
    <property type="entry name" value="NAD(P)-binding Rossmann-fold domains"/>
    <property type="match status" value="1"/>
</dbReference>